<dbReference type="RefSeq" id="XP_037146853.1">
    <property type="nucleotide sequence ID" value="XM_037297830.1"/>
</dbReference>
<evidence type="ECO:0000313" key="3">
    <source>
        <dbReference type="Proteomes" id="UP000593566"/>
    </source>
</evidence>
<evidence type="ECO:0000313" key="2">
    <source>
        <dbReference type="EMBL" id="KAF6217418.1"/>
    </source>
</evidence>
<gene>
    <name evidence="2" type="ORF">HO133_006934</name>
</gene>
<dbReference type="Proteomes" id="UP000593566">
    <property type="component" value="Unassembled WGS sequence"/>
</dbReference>
<name>A0A8H6C5S1_9LECA</name>
<sequence>MTGDLKLDISSPVSRQYVVDKFNNGFFQKILMHYESEMGESLSENSQFRPEPGRIFPEKEMKREDENLQNFLTQHNAYMEAKQENAARENGSQDEGEIDNEIQNIQLES</sequence>
<comment type="caution">
    <text evidence="2">The sequence shown here is derived from an EMBL/GenBank/DDBJ whole genome shotgun (WGS) entry which is preliminary data.</text>
</comment>
<accession>A0A8H6C5S1</accession>
<proteinExistence type="predicted"/>
<evidence type="ECO:0000256" key="1">
    <source>
        <dbReference type="SAM" id="MobiDB-lite"/>
    </source>
</evidence>
<organism evidence="2 3">
    <name type="scientific">Letharia lupina</name>
    <dbReference type="NCBI Taxonomy" id="560253"/>
    <lineage>
        <taxon>Eukaryota</taxon>
        <taxon>Fungi</taxon>
        <taxon>Dikarya</taxon>
        <taxon>Ascomycota</taxon>
        <taxon>Pezizomycotina</taxon>
        <taxon>Lecanoromycetes</taxon>
        <taxon>OSLEUM clade</taxon>
        <taxon>Lecanoromycetidae</taxon>
        <taxon>Lecanorales</taxon>
        <taxon>Lecanorineae</taxon>
        <taxon>Parmeliaceae</taxon>
        <taxon>Letharia</taxon>
    </lineage>
</organism>
<keyword evidence="3" id="KW-1185">Reference proteome</keyword>
<feature type="region of interest" description="Disordered" evidence="1">
    <location>
        <begin position="83"/>
        <end position="109"/>
    </location>
</feature>
<dbReference type="AlphaFoldDB" id="A0A8H6C5S1"/>
<reference evidence="2 3" key="1">
    <citation type="journal article" date="2020" name="Genomics">
        <title>Complete, high-quality genomes from long-read metagenomic sequencing of two wolf lichen thalli reveals enigmatic genome architecture.</title>
        <authorList>
            <person name="McKenzie S.K."/>
            <person name="Walston R.F."/>
            <person name="Allen J.L."/>
        </authorList>
    </citation>
    <scope>NUCLEOTIDE SEQUENCE [LARGE SCALE GENOMIC DNA]</scope>
    <source>
        <strain evidence="2">WasteWater1</strain>
    </source>
</reference>
<dbReference type="EMBL" id="JACCJB010000029">
    <property type="protein sequence ID" value="KAF6217418.1"/>
    <property type="molecule type" value="Genomic_DNA"/>
</dbReference>
<dbReference type="GeneID" id="59335334"/>
<protein>
    <submittedName>
        <fullName evidence="2">Uncharacterized protein</fullName>
    </submittedName>
</protein>